<accession>A0A2J8THN7</accession>
<evidence type="ECO:0000313" key="1">
    <source>
        <dbReference type="EMBL" id="PNJ32559.1"/>
    </source>
</evidence>
<comment type="caution">
    <text evidence="1">The sequence shown here is derived from an EMBL/GenBank/DDBJ whole genome shotgun (WGS) entry which is preliminary data.</text>
</comment>
<organism evidence="1">
    <name type="scientific">Pongo abelii</name>
    <name type="common">Sumatran orangutan</name>
    <name type="synonym">Pongo pygmaeus abelii</name>
    <dbReference type="NCBI Taxonomy" id="9601"/>
    <lineage>
        <taxon>Eukaryota</taxon>
        <taxon>Metazoa</taxon>
        <taxon>Chordata</taxon>
        <taxon>Craniata</taxon>
        <taxon>Vertebrata</taxon>
        <taxon>Euteleostomi</taxon>
        <taxon>Mammalia</taxon>
        <taxon>Eutheria</taxon>
        <taxon>Euarchontoglires</taxon>
        <taxon>Primates</taxon>
        <taxon>Haplorrhini</taxon>
        <taxon>Catarrhini</taxon>
        <taxon>Hominidae</taxon>
        <taxon>Pongo</taxon>
    </lineage>
</organism>
<gene>
    <name evidence="1" type="ORF">CR201_G0035170</name>
</gene>
<proteinExistence type="predicted"/>
<reference evidence="1" key="1">
    <citation type="submission" date="2017-12" db="EMBL/GenBank/DDBJ databases">
        <title>High-resolution comparative analysis of great ape genomes.</title>
        <authorList>
            <person name="Pollen A."/>
            <person name="Hastie A."/>
            <person name="Hormozdiari F."/>
            <person name="Dougherty M."/>
            <person name="Liu R."/>
            <person name="Chaisson M."/>
            <person name="Hoppe E."/>
            <person name="Hill C."/>
            <person name="Pang A."/>
            <person name="Hillier L."/>
            <person name="Baker C."/>
            <person name="Armstrong J."/>
            <person name="Shendure J."/>
            <person name="Paten B."/>
            <person name="Wilson R."/>
            <person name="Chao H."/>
            <person name="Schneider V."/>
            <person name="Ventura M."/>
            <person name="Kronenberg Z."/>
            <person name="Murali S."/>
            <person name="Gordon D."/>
            <person name="Cantsilieris S."/>
            <person name="Munson K."/>
            <person name="Nelson B."/>
            <person name="Raja A."/>
            <person name="Underwood J."/>
            <person name="Diekhans M."/>
            <person name="Fiddes I."/>
            <person name="Haussler D."/>
            <person name="Eichler E."/>
        </authorList>
    </citation>
    <scope>NUCLEOTIDE SEQUENCE [LARGE SCALE GENOMIC DNA]</scope>
    <source>
        <strain evidence="1">Susie</strain>
    </source>
</reference>
<name>A0A2J8THN7_PONAB</name>
<dbReference type="EMBL" id="NDHI03003498">
    <property type="protein sequence ID" value="PNJ32559.1"/>
    <property type="molecule type" value="Genomic_DNA"/>
</dbReference>
<dbReference type="AlphaFoldDB" id="A0A2J8THN7"/>
<feature type="non-terminal residue" evidence="1">
    <location>
        <position position="89"/>
    </location>
</feature>
<sequence>MSFRKVNIIILVLAVALFLLVLHHNFLGLSSLLRSEVTDSGIVGPQPIDFVPNALRHAVDGRQEEIPVVIAASEDRLGGAIAAINSIQH</sequence>
<protein>
    <submittedName>
        <fullName evidence="1">GLT8D1 isoform 11</fullName>
    </submittedName>
</protein>